<dbReference type="PROSITE" id="PS50231">
    <property type="entry name" value="RICIN_B_LECTIN"/>
    <property type="match status" value="1"/>
</dbReference>
<dbReference type="Pfam" id="PF00652">
    <property type="entry name" value="Ricin_B_lectin"/>
    <property type="match status" value="1"/>
</dbReference>
<feature type="domain" description="Ricin B lectin" evidence="2">
    <location>
        <begin position="74"/>
        <end position="162"/>
    </location>
</feature>
<keyword evidence="4" id="KW-1185">Reference proteome</keyword>
<evidence type="ECO:0000313" key="4">
    <source>
        <dbReference type="Proteomes" id="UP000247536"/>
    </source>
</evidence>
<name>A0ABX5NLR4_9HYPH</name>
<dbReference type="Gene3D" id="2.80.10.50">
    <property type="match status" value="1"/>
</dbReference>
<dbReference type="EMBL" id="QJRY01000008">
    <property type="protein sequence ID" value="PYB70836.1"/>
    <property type="molecule type" value="Genomic_DNA"/>
</dbReference>
<gene>
    <name evidence="3" type="ORF">DMY87_20475</name>
</gene>
<dbReference type="InterPro" id="IPR035992">
    <property type="entry name" value="Ricin_B-like_lectins"/>
</dbReference>
<reference evidence="3 4" key="1">
    <citation type="submission" date="2018-06" db="EMBL/GenBank/DDBJ databases">
        <title>Rhizobium wuzhouense sp. nov., isolated from roots of Oryza officinalis.</title>
        <authorList>
            <person name="Yuan T."/>
        </authorList>
    </citation>
    <scope>NUCLEOTIDE SEQUENCE [LARGE SCALE GENOMIC DNA]</scope>
    <source>
        <strain evidence="3 4">W44</strain>
    </source>
</reference>
<feature type="signal peptide" evidence="1">
    <location>
        <begin position="1"/>
        <end position="24"/>
    </location>
</feature>
<dbReference type="RefSeq" id="WP_110793479.1">
    <property type="nucleotide sequence ID" value="NZ_QJRY01000008.1"/>
</dbReference>
<dbReference type="CDD" id="cd00161">
    <property type="entry name" value="beta-trefoil_Ricin-like"/>
    <property type="match status" value="1"/>
</dbReference>
<evidence type="ECO:0000256" key="1">
    <source>
        <dbReference type="SAM" id="SignalP"/>
    </source>
</evidence>
<feature type="chain" id="PRO_5047034040" description="Ricin B lectin domain-containing protein" evidence="1">
    <location>
        <begin position="25"/>
        <end position="164"/>
    </location>
</feature>
<organism evidence="3 4">
    <name type="scientific">Rhizobium wuzhouense</name>
    <dbReference type="NCBI Taxonomy" id="1986026"/>
    <lineage>
        <taxon>Bacteria</taxon>
        <taxon>Pseudomonadati</taxon>
        <taxon>Pseudomonadota</taxon>
        <taxon>Alphaproteobacteria</taxon>
        <taxon>Hyphomicrobiales</taxon>
        <taxon>Rhizobiaceae</taxon>
        <taxon>Rhizobium/Agrobacterium group</taxon>
        <taxon>Rhizobium</taxon>
    </lineage>
</organism>
<keyword evidence="1" id="KW-0732">Signal</keyword>
<dbReference type="Proteomes" id="UP000247536">
    <property type="component" value="Unassembled WGS sequence"/>
</dbReference>
<proteinExistence type="predicted"/>
<protein>
    <recommendedName>
        <fullName evidence="2">Ricin B lectin domain-containing protein</fullName>
    </recommendedName>
</protein>
<comment type="caution">
    <text evidence="3">The sequence shown here is derived from an EMBL/GenBank/DDBJ whole genome shotgun (WGS) entry which is preliminary data.</text>
</comment>
<evidence type="ECO:0000313" key="3">
    <source>
        <dbReference type="EMBL" id="PYB70836.1"/>
    </source>
</evidence>
<dbReference type="SUPFAM" id="SSF50370">
    <property type="entry name" value="Ricin B-like lectins"/>
    <property type="match status" value="1"/>
</dbReference>
<sequence>MLSIRALCLLVALAFSTAPGIALANAIGLATVFTGQGQRLEIVNGGPFQNLAIMVDTNEESTGQRWQVMSEGQWVRIRNEAMGNTMCLDVVNGGSPAYMVQMRPCGNYSGQLWQISASGEHMRFTTQFLGNGYCLDIVNGGMLDRYAQMRPCEDVSGQLWTLVN</sequence>
<dbReference type="InterPro" id="IPR000772">
    <property type="entry name" value="Ricin_B_lectin"/>
</dbReference>
<accession>A0ABX5NLR4</accession>
<evidence type="ECO:0000259" key="2">
    <source>
        <dbReference type="Pfam" id="PF00652"/>
    </source>
</evidence>